<dbReference type="EMBL" id="JADCUA010000005">
    <property type="protein sequence ID" value="KAH9839816.1"/>
    <property type="molecule type" value="Genomic_DNA"/>
</dbReference>
<dbReference type="Pfam" id="PF04139">
    <property type="entry name" value="Rad9"/>
    <property type="match status" value="1"/>
</dbReference>
<dbReference type="PANTHER" id="PTHR15237:SF0">
    <property type="entry name" value="CELL CYCLE CHECKPOINT CONTROL PROTEIN"/>
    <property type="match status" value="1"/>
</dbReference>
<keyword evidence="3" id="KW-1185">Reference proteome</keyword>
<proteinExistence type="predicted"/>
<gene>
    <name evidence="2" type="ORF">C8Q71DRAFT_820924</name>
</gene>
<dbReference type="GeneID" id="72006923"/>
<dbReference type="Proteomes" id="UP000814176">
    <property type="component" value="Unassembled WGS sequence"/>
</dbReference>
<dbReference type="InterPro" id="IPR046938">
    <property type="entry name" value="DNA_clamp_sf"/>
</dbReference>
<dbReference type="PANTHER" id="PTHR15237">
    <property type="entry name" value="DNA REPAIR PROTEIN RAD9"/>
    <property type="match status" value="1"/>
</dbReference>
<feature type="compositionally biased region" description="Polar residues" evidence="1">
    <location>
        <begin position="346"/>
        <end position="355"/>
    </location>
</feature>
<organism evidence="2 3">
    <name type="scientific">Rhodofomes roseus</name>
    <dbReference type="NCBI Taxonomy" id="34475"/>
    <lineage>
        <taxon>Eukaryota</taxon>
        <taxon>Fungi</taxon>
        <taxon>Dikarya</taxon>
        <taxon>Basidiomycota</taxon>
        <taxon>Agaricomycotina</taxon>
        <taxon>Agaricomycetes</taxon>
        <taxon>Polyporales</taxon>
        <taxon>Rhodofomes</taxon>
    </lineage>
</organism>
<reference evidence="2 3" key="1">
    <citation type="journal article" date="2021" name="Environ. Microbiol.">
        <title>Gene family expansions and transcriptome signatures uncover fungal adaptations to wood decay.</title>
        <authorList>
            <person name="Hage H."/>
            <person name="Miyauchi S."/>
            <person name="Viragh M."/>
            <person name="Drula E."/>
            <person name="Min B."/>
            <person name="Chaduli D."/>
            <person name="Navarro D."/>
            <person name="Favel A."/>
            <person name="Norest M."/>
            <person name="Lesage-Meessen L."/>
            <person name="Balint B."/>
            <person name="Merenyi Z."/>
            <person name="de Eugenio L."/>
            <person name="Morin E."/>
            <person name="Martinez A.T."/>
            <person name="Baldrian P."/>
            <person name="Stursova M."/>
            <person name="Martinez M.J."/>
            <person name="Novotny C."/>
            <person name="Magnuson J.K."/>
            <person name="Spatafora J.W."/>
            <person name="Maurice S."/>
            <person name="Pangilinan J."/>
            <person name="Andreopoulos W."/>
            <person name="LaButti K."/>
            <person name="Hundley H."/>
            <person name="Na H."/>
            <person name="Kuo A."/>
            <person name="Barry K."/>
            <person name="Lipzen A."/>
            <person name="Henrissat B."/>
            <person name="Riley R."/>
            <person name="Ahrendt S."/>
            <person name="Nagy L.G."/>
            <person name="Grigoriev I.V."/>
            <person name="Martin F."/>
            <person name="Rosso M.N."/>
        </authorList>
    </citation>
    <scope>NUCLEOTIDE SEQUENCE [LARGE SCALE GENOMIC DNA]</scope>
    <source>
        <strain evidence="2 3">CIRM-BRFM 1785</strain>
    </source>
</reference>
<protein>
    <submittedName>
        <fullName evidence="2">Rad9-domain-containing protein</fullName>
    </submittedName>
</protein>
<accession>A0ABQ8KNB2</accession>
<name>A0ABQ8KNB2_9APHY</name>
<evidence type="ECO:0000313" key="2">
    <source>
        <dbReference type="EMBL" id="KAH9839816.1"/>
    </source>
</evidence>
<evidence type="ECO:0000256" key="1">
    <source>
        <dbReference type="SAM" id="MobiDB-lite"/>
    </source>
</evidence>
<feature type="region of interest" description="Disordered" evidence="1">
    <location>
        <begin position="289"/>
        <end position="390"/>
    </location>
</feature>
<dbReference type="RefSeq" id="XP_047781466.1">
    <property type="nucleotide sequence ID" value="XM_047926191.1"/>
</dbReference>
<comment type="caution">
    <text evidence="2">The sequence shown here is derived from an EMBL/GenBank/DDBJ whole genome shotgun (WGS) entry which is preliminary data.</text>
</comment>
<evidence type="ECO:0000313" key="3">
    <source>
        <dbReference type="Proteomes" id="UP000814176"/>
    </source>
</evidence>
<sequence length="508" mass="55333">MQATLDASALKQITRALACLSRYGDELTIYATPDTLALSSTSQSQSAFCRFKYRRQFFSRYSLAHAELALDADEVVPAMGQLQTKNLLSILKHKTVEKTVEKCELVITDGDAPAQEEDEQDSLESRLTVRLHCKHGVVKTHRLLLQTPNSLLAPAIPDAQYHSRLTIGARAVRDMIEHFPLQRGPKSDPQLIWTFNEYDVEIRGMETIMTGKTGPQLATELIISAEEFDRYEVFDTPLTLSFHLREFNATVGFAEASSLPLAISFTDPASPVFIDLSGDLSESLSVISTSGLGAHGGERGVRGELGAEAADQSRADDGSGVRRARSMPPPSMMPPPSLPPPLSFRHQAQAQTRLQSRPPTARPPTARPSSASAARAREPLFLPSSQPTELEAGMHVPGARRGQGADAEPLFLPGTQLSQAAEQAIRDSGLGIEGMTAREFAAMLEDDGEEVDFGPGDADWEMGARVREGSLEIHDEIMEVEFEPTQLGGGTKVSWVSVCGWVFVRPID</sequence>
<dbReference type="SUPFAM" id="SSF55979">
    <property type="entry name" value="DNA clamp"/>
    <property type="match status" value="1"/>
</dbReference>
<feature type="compositionally biased region" description="Basic and acidic residues" evidence="1">
    <location>
        <begin position="311"/>
        <end position="320"/>
    </location>
</feature>
<feature type="compositionally biased region" description="Pro residues" evidence="1">
    <location>
        <begin position="327"/>
        <end position="342"/>
    </location>
</feature>
<dbReference type="InterPro" id="IPR007268">
    <property type="entry name" value="Rad9/Ddc1"/>
</dbReference>
<dbReference type="Gene3D" id="3.70.10.10">
    <property type="match status" value="1"/>
</dbReference>